<evidence type="ECO:0000259" key="10">
    <source>
        <dbReference type="PROSITE" id="PS50157"/>
    </source>
</evidence>
<dbReference type="GO" id="GO:0000981">
    <property type="term" value="F:DNA-binding transcription factor activity, RNA polymerase II-specific"/>
    <property type="evidence" value="ECO:0007669"/>
    <property type="project" value="InterPro"/>
</dbReference>
<dbReference type="PANTHER" id="PTHR40626:SF10">
    <property type="entry name" value="C2H2-TYPE DOMAIN-CONTAINING PROTEIN"/>
    <property type="match status" value="1"/>
</dbReference>
<keyword evidence="9" id="KW-1133">Transmembrane helix</keyword>
<evidence type="ECO:0000256" key="1">
    <source>
        <dbReference type="ARBA" id="ARBA00004123"/>
    </source>
</evidence>
<evidence type="ECO:0000256" key="5">
    <source>
        <dbReference type="ARBA" id="ARBA00022833"/>
    </source>
</evidence>
<keyword evidence="5" id="KW-0862">Zinc</keyword>
<dbReference type="CDD" id="cd12148">
    <property type="entry name" value="fungal_TF_MHR"/>
    <property type="match status" value="1"/>
</dbReference>
<keyword evidence="9" id="KW-0812">Transmembrane</keyword>
<feature type="transmembrane region" description="Helical" evidence="9">
    <location>
        <begin position="1162"/>
        <end position="1184"/>
    </location>
</feature>
<organism evidence="11 12">
    <name type="scientific">Paraphaeosphaeria minitans</name>
    <dbReference type="NCBI Taxonomy" id="565426"/>
    <lineage>
        <taxon>Eukaryota</taxon>
        <taxon>Fungi</taxon>
        <taxon>Dikarya</taxon>
        <taxon>Ascomycota</taxon>
        <taxon>Pezizomycotina</taxon>
        <taxon>Dothideomycetes</taxon>
        <taxon>Pleosporomycetidae</taxon>
        <taxon>Pleosporales</taxon>
        <taxon>Massarineae</taxon>
        <taxon>Didymosphaeriaceae</taxon>
        <taxon>Paraphaeosphaeria</taxon>
    </lineage>
</organism>
<sequence length="1584" mass="179030">MHRHSHTCRFCSRPFKRAEHLTRHLRTHTREKPFVCQCSASFTRRDLLTRHWRITGHSEFGGGEHHEPTIETQTQTLPQHNVSPIELSTANVVVGTEMLEDSNHTHRPELPTPVESFHGAQGHIDPAIHPESYQDEGFEDFRDFVNFIDGVGLSAQWTPEYNIDWLRLDNYEEPRRASRDLESHQSPGNEDIGTPFSTWLPSAPAEDQIHLRSHSGADVRESRARHGTYHVTEDHRSFLISLLPSFPAPISEFEIPSRHALTRYITAFFSGFHSHFPFIHEPTYKPSCSPLELTLAMCAAGAQYCFERRSADRLFRVSKGIVFERLRQEESHFGPQTLAFIASTNMLSPATATVARKAGPWAPLDMAKTLLILVGFATWERKDLLQQAFALRGLLVQCLRDNGLREESTSSSIPAGARSALWDEWVQRESSRRTKLVAFCYINVHSIAYNIHPLLWSSELHLRLPCCTQFWQVSSAAQWASLERERKEDQMPFQQALSVLLQGTSGVNSVHPIPSPIGNYILLHALLQRIHVVRELSFPAAAQAAISGSELHTIGRALRSWTSLWQQAPESILDPNNESGPIPFTSSALLVVAYIRLSLDLGSHRHLESRDPNLIAHSLAALPDIERNDNLLSALLYSTHALSIPVRLGVDRIARSQSFFWSVQHAISSFECAIFLGKWLCSLPSPMCEDSLSRSEHRIVHWVKCIVEEAYAVVDFDEERELTVPNEPFQLGLAVLHIWCRFLQGNTQWQQCGSATGGPVPRRSVSSSTYLATYLLAFLPVASIVISMPRINFTECAAIFAAKTPEGQQLRSHAKAALQYADMAPQHILGMMSPPPSQHGFYQSYVLWNIKVSAKAALMVDMAVPYNRVPDRKSDFGSMRDSMYLLLAMNQYTMKPTAMLREKEAEGLLRIVLFSKDLKLTDTPKTLRQMRRILARELREMRRHGAVPVFVSIMWFLFAFALSIQAAFGVIGKNRTAHDLALGCMLAWFPILIMSTIVDRNPIAAEAIRKKLNALVDHVRHALRDERHRQEFIDSFCDQPNFKPFAHHIHDIAAEAEYMDNFFVDFAGQARIRWHHGAANPILSDIENCYIADKGRNWLADEREARTNLVLGRIKDEGLVWFDIREFWQVAASIAIVLGSCGGAFILSFFTPTVGLGCRSGGYTIFFCISLGLMIMEMVVWLILSPYEMQEPPWLHRTHTQLQSNAIVHRLDDRRHDQWGYIKRRASGILRTSEDLLIKSITRLVLLYPFHDKEFARDRIETFLDERAKSLKAMSPQRKWEWFFFEPLEAFNTVWLVYIVVAQTWGFYKTCDCVTSNWGGAGGYLDFRVQDVASKLSRLLSRFTFDPLERFAVAIGLIKYPQKTLLWSKMHTHDPDVALPAPMRIPRPHSNPSIELSDCFTTMARDDSQHSHEHIAYETPAMAHSLFPPAIPQRRPRQDSDASAVRPSPSPSLLHGIGNPAPSPSHSSPPFLTHRPSHDSALSSRPLLQRPSEAHHQRERAGSATLVQSDERDPQSSGQESGLMSPVSPVRVGAYTTFLGMVQNTQGYTRENSDPGSPPGVNVLGIRMGGVAERDSEPGEGWRK</sequence>
<evidence type="ECO:0000313" key="12">
    <source>
        <dbReference type="Proteomes" id="UP000756921"/>
    </source>
</evidence>
<dbReference type="SMART" id="SM00355">
    <property type="entry name" value="ZnF_C2H2"/>
    <property type="match status" value="2"/>
</dbReference>
<reference evidence="11" key="1">
    <citation type="journal article" date="2020" name="Mol. Plant Microbe Interact.">
        <title>Genome Sequence of the Biocontrol Agent Coniothyrium minitans strain Conio (IMI 134523).</title>
        <authorList>
            <person name="Patel D."/>
            <person name="Shittu T.A."/>
            <person name="Baroncelli R."/>
            <person name="Muthumeenakshi S."/>
            <person name="Osborne T.H."/>
            <person name="Janganan T.K."/>
            <person name="Sreenivasaprasad S."/>
        </authorList>
    </citation>
    <scope>NUCLEOTIDE SEQUENCE</scope>
    <source>
        <strain evidence="11">Conio</strain>
    </source>
</reference>
<dbReference type="Gene3D" id="3.30.160.60">
    <property type="entry name" value="Classic Zinc Finger"/>
    <property type="match status" value="2"/>
</dbReference>
<evidence type="ECO:0000256" key="4">
    <source>
        <dbReference type="ARBA" id="ARBA00022771"/>
    </source>
</evidence>
<evidence type="ECO:0000256" key="8">
    <source>
        <dbReference type="SAM" id="MobiDB-lite"/>
    </source>
</evidence>
<feature type="compositionally biased region" description="Basic and acidic residues" evidence="8">
    <location>
        <begin position="1492"/>
        <end position="1501"/>
    </location>
</feature>
<dbReference type="SUPFAM" id="SSF57667">
    <property type="entry name" value="beta-beta-alpha zinc fingers"/>
    <property type="match status" value="1"/>
</dbReference>
<feature type="region of interest" description="Disordered" evidence="8">
    <location>
        <begin position="1427"/>
        <end position="1528"/>
    </location>
</feature>
<evidence type="ECO:0000256" key="3">
    <source>
        <dbReference type="ARBA" id="ARBA00022737"/>
    </source>
</evidence>
<dbReference type="PANTHER" id="PTHR40626">
    <property type="entry name" value="MIP31509P"/>
    <property type="match status" value="1"/>
</dbReference>
<name>A0A9P6KLP8_9PLEO</name>
<dbReference type="GO" id="GO:0000978">
    <property type="term" value="F:RNA polymerase II cis-regulatory region sequence-specific DNA binding"/>
    <property type="evidence" value="ECO:0007669"/>
    <property type="project" value="InterPro"/>
</dbReference>
<keyword evidence="2" id="KW-0479">Metal-binding</keyword>
<keyword evidence="3" id="KW-0677">Repeat</keyword>
<dbReference type="PROSITE" id="PS00028">
    <property type="entry name" value="ZINC_FINGER_C2H2_1"/>
    <property type="match status" value="1"/>
</dbReference>
<accession>A0A9P6KLP8</accession>
<keyword evidence="9" id="KW-0472">Membrane</keyword>
<evidence type="ECO:0000313" key="11">
    <source>
        <dbReference type="EMBL" id="KAF9731107.1"/>
    </source>
</evidence>
<keyword evidence="6" id="KW-0539">Nucleus</keyword>
<dbReference type="Pfam" id="PF00096">
    <property type="entry name" value="zf-C2H2"/>
    <property type="match status" value="1"/>
</dbReference>
<dbReference type="GO" id="GO:0006351">
    <property type="term" value="P:DNA-templated transcription"/>
    <property type="evidence" value="ECO:0007669"/>
    <property type="project" value="InterPro"/>
</dbReference>
<comment type="caution">
    <text evidence="11">The sequence shown here is derived from an EMBL/GenBank/DDBJ whole genome shotgun (WGS) entry which is preliminary data.</text>
</comment>
<dbReference type="InterPro" id="IPR036236">
    <property type="entry name" value="Znf_C2H2_sf"/>
</dbReference>
<dbReference type="OrthoDB" id="654211at2759"/>
<dbReference type="PROSITE" id="PS50157">
    <property type="entry name" value="ZINC_FINGER_C2H2_2"/>
    <property type="match status" value="1"/>
</dbReference>
<proteinExistence type="predicted"/>
<feature type="transmembrane region" description="Helical" evidence="9">
    <location>
        <begin position="980"/>
        <end position="998"/>
    </location>
</feature>
<dbReference type="Proteomes" id="UP000756921">
    <property type="component" value="Unassembled WGS sequence"/>
</dbReference>
<dbReference type="InterPro" id="IPR013087">
    <property type="entry name" value="Znf_C2H2_type"/>
</dbReference>
<gene>
    <name evidence="11" type="ORF">PMIN01_11066</name>
</gene>
<protein>
    <recommendedName>
        <fullName evidence="10">C2H2-type domain-containing protein</fullName>
    </recommendedName>
</protein>
<dbReference type="GO" id="GO:0008270">
    <property type="term" value="F:zinc ion binding"/>
    <property type="evidence" value="ECO:0007669"/>
    <property type="project" value="UniProtKB-KW"/>
</dbReference>
<dbReference type="GO" id="GO:0000785">
    <property type="term" value="C:chromatin"/>
    <property type="evidence" value="ECO:0007669"/>
    <property type="project" value="TreeGrafter"/>
</dbReference>
<feature type="transmembrane region" description="Helical" evidence="9">
    <location>
        <begin position="1127"/>
        <end position="1150"/>
    </location>
</feature>
<feature type="region of interest" description="Disordered" evidence="8">
    <location>
        <begin position="1546"/>
        <end position="1584"/>
    </location>
</feature>
<dbReference type="EMBL" id="WJXW01000013">
    <property type="protein sequence ID" value="KAF9731107.1"/>
    <property type="molecule type" value="Genomic_DNA"/>
</dbReference>
<evidence type="ECO:0000256" key="2">
    <source>
        <dbReference type="ARBA" id="ARBA00022723"/>
    </source>
</evidence>
<dbReference type="InterPro" id="IPR051059">
    <property type="entry name" value="VerF-like"/>
</dbReference>
<dbReference type="Pfam" id="PF04082">
    <property type="entry name" value="Fungal_trans"/>
    <property type="match status" value="1"/>
</dbReference>
<dbReference type="GO" id="GO:0005634">
    <property type="term" value="C:nucleus"/>
    <property type="evidence" value="ECO:0007669"/>
    <property type="project" value="UniProtKB-SubCell"/>
</dbReference>
<evidence type="ECO:0000256" key="7">
    <source>
        <dbReference type="PROSITE-ProRule" id="PRU00042"/>
    </source>
</evidence>
<evidence type="ECO:0000256" key="9">
    <source>
        <dbReference type="SAM" id="Phobius"/>
    </source>
</evidence>
<feature type="domain" description="C2H2-type" evidence="10">
    <location>
        <begin position="6"/>
        <end position="33"/>
    </location>
</feature>
<dbReference type="InterPro" id="IPR007219">
    <property type="entry name" value="XnlR_reg_dom"/>
</dbReference>
<evidence type="ECO:0000256" key="6">
    <source>
        <dbReference type="ARBA" id="ARBA00023242"/>
    </source>
</evidence>
<keyword evidence="12" id="KW-1185">Reference proteome</keyword>
<feature type="compositionally biased region" description="Basic and acidic residues" evidence="8">
    <location>
        <begin position="1572"/>
        <end position="1584"/>
    </location>
</feature>
<feature type="transmembrane region" description="Helical" evidence="9">
    <location>
        <begin position="946"/>
        <end position="968"/>
    </location>
</feature>
<comment type="subcellular location">
    <subcellularLocation>
        <location evidence="1">Nucleus</location>
    </subcellularLocation>
</comment>
<keyword evidence="4 7" id="KW-0863">Zinc-finger</keyword>